<feature type="compositionally biased region" description="Low complexity" evidence="8">
    <location>
        <begin position="1705"/>
        <end position="1744"/>
    </location>
</feature>
<dbReference type="VEuPathDB" id="ToxoDB:EAH_00042710"/>
<feature type="compositionally biased region" description="Gly residues" evidence="8">
    <location>
        <begin position="237"/>
        <end position="247"/>
    </location>
</feature>
<dbReference type="InterPro" id="IPR011765">
    <property type="entry name" value="Pept_M16_N"/>
</dbReference>
<accession>U6GYX6</accession>
<dbReference type="InterPro" id="IPR054734">
    <property type="entry name" value="PqqF-like_C_4"/>
</dbReference>
<evidence type="ECO:0000256" key="8">
    <source>
        <dbReference type="SAM" id="MobiDB-lite"/>
    </source>
</evidence>
<feature type="region of interest" description="Disordered" evidence="8">
    <location>
        <begin position="630"/>
        <end position="702"/>
    </location>
</feature>
<dbReference type="Gene3D" id="3.30.830.10">
    <property type="entry name" value="Metalloenzyme, LuxS/M16 peptidase-like"/>
    <property type="match status" value="4"/>
</dbReference>
<dbReference type="PANTHER" id="PTHR43690">
    <property type="entry name" value="NARDILYSIN"/>
    <property type="match status" value="1"/>
</dbReference>
<proteinExistence type="inferred from homology"/>
<evidence type="ECO:0000313" key="13">
    <source>
        <dbReference type="Proteomes" id="UP000018050"/>
    </source>
</evidence>
<dbReference type="Pfam" id="PF22456">
    <property type="entry name" value="PqqF-like_C_4"/>
    <property type="match status" value="1"/>
</dbReference>
<feature type="compositionally biased region" description="Polar residues" evidence="8">
    <location>
        <begin position="1585"/>
        <end position="1596"/>
    </location>
</feature>
<dbReference type="MEROPS" id="M16.022"/>
<feature type="chain" id="PRO_5004671436" evidence="9">
    <location>
        <begin position="35"/>
        <end position="1986"/>
    </location>
</feature>
<feature type="compositionally biased region" description="Low complexity" evidence="8">
    <location>
        <begin position="1925"/>
        <end position="1934"/>
    </location>
</feature>
<keyword evidence="6" id="KW-0482">Metalloprotease</keyword>
<feature type="compositionally biased region" description="Low complexity" evidence="8">
    <location>
        <begin position="280"/>
        <end position="293"/>
    </location>
</feature>
<dbReference type="RefSeq" id="XP_013247190.1">
    <property type="nucleotide sequence ID" value="XM_013391736.1"/>
</dbReference>
<feature type="region of interest" description="Disordered" evidence="8">
    <location>
        <begin position="44"/>
        <end position="332"/>
    </location>
</feature>
<feature type="region of interest" description="Disordered" evidence="8">
    <location>
        <begin position="351"/>
        <end position="371"/>
    </location>
</feature>
<feature type="compositionally biased region" description="Low complexity" evidence="8">
    <location>
        <begin position="133"/>
        <end position="150"/>
    </location>
</feature>
<feature type="compositionally biased region" description="Low complexity" evidence="8">
    <location>
        <begin position="193"/>
        <end position="205"/>
    </location>
</feature>
<keyword evidence="2" id="KW-0645">Protease</keyword>
<dbReference type="InterPro" id="IPR050626">
    <property type="entry name" value="Peptidase_M16"/>
</dbReference>
<keyword evidence="5" id="KW-0862">Zinc</keyword>
<reference evidence="12" key="1">
    <citation type="submission" date="2013-10" db="EMBL/GenBank/DDBJ databases">
        <title>Genomic analysis of the causative agents of coccidiosis in chickens.</title>
        <authorList>
            <person name="Reid A.J."/>
            <person name="Blake D."/>
            <person name="Billington K."/>
            <person name="Browne H."/>
            <person name="Dunn M."/>
            <person name="Hung S."/>
            <person name="Kawahara F."/>
            <person name="Miranda-Saavedra D."/>
            <person name="Mourier T."/>
            <person name="Nagra H."/>
            <person name="Otto T.D."/>
            <person name="Rawlings N."/>
            <person name="Sanchez A."/>
            <person name="Sanders M."/>
            <person name="Subramaniam C."/>
            <person name="Tay Y."/>
            <person name="Dear P."/>
            <person name="Doerig C."/>
            <person name="Gruber A."/>
            <person name="Parkinson J."/>
            <person name="Shirley M."/>
            <person name="Wan K.L."/>
            <person name="Berriman M."/>
            <person name="Tomley F."/>
            <person name="Pain A."/>
        </authorList>
    </citation>
    <scope>NUCLEOTIDE SEQUENCE</scope>
    <source>
        <strain evidence="12">Houghton</strain>
    </source>
</reference>
<feature type="region of interest" description="Disordered" evidence="8">
    <location>
        <begin position="1462"/>
        <end position="1555"/>
    </location>
</feature>
<dbReference type="GO" id="GO:0046872">
    <property type="term" value="F:metal ion binding"/>
    <property type="evidence" value="ECO:0007669"/>
    <property type="project" value="UniProtKB-KW"/>
</dbReference>
<reference evidence="12" key="2">
    <citation type="submission" date="2013-10" db="EMBL/GenBank/DDBJ databases">
        <authorList>
            <person name="Aslett M."/>
        </authorList>
    </citation>
    <scope>NUCLEOTIDE SEQUENCE</scope>
    <source>
        <strain evidence="12">Houghton</strain>
    </source>
</reference>
<dbReference type="Pfam" id="PF00675">
    <property type="entry name" value="Peptidase_M16"/>
    <property type="match status" value="1"/>
</dbReference>
<feature type="compositionally biased region" description="Low complexity" evidence="8">
    <location>
        <begin position="89"/>
        <end position="114"/>
    </location>
</feature>
<feature type="region of interest" description="Disordered" evidence="8">
    <location>
        <begin position="1922"/>
        <end position="1955"/>
    </location>
</feature>
<gene>
    <name evidence="12" type="ORF">EAH_00042710</name>
</gene>
<dbReference type="InterPro" id="IPR011249">
    <property type="entry name" value="Metalloenz_LuxS/M16"/>
</dbReference>
<evidence type="ECO:0000256" key="6">
    <source>
        <dbReference type="ARBA" id="ARBA00023049"/>
    </source>
</evidence>
<name>U6GYX6_EIMAC</name>
<dbReference type="SUPFAM" id="SSF63411">
    <property type="entry name" value="LuxS/MPP-like metallohydrolase"/>
    <property type="match status" value="3"/>
</dbReference>
<feature type="signal peptide" evidence="9">
    <location>
        <begin position="1"/>
        <end position="34"/>
    </location>
</feature>
<feature type="compositionally biased region" description="Polar residues" evidence="8">
    <location>
        <begin position="1682"/>
        <end position="1700"/>
    </location>
</feature>
<evidence type="ECO:0000256" key="2">
    <source>
        <dbReference type="ARBA" id="ARBA00022670"/>
    </source>
</evidence>
<dbReference type="Proteomes" id="UP000018050">
    <property type="component" value="Unassembled WGS sequence"/>
</dbReference>
<feature type="compositionally biased region" description="Basic and acidic residues" evidence="8">
    <location>
        <begin position="1603"/>
        <end position="1612"/>
    </location>
</feature>
<keyword evidence="4" id="KW-0378">Hydrolase</keyword>
<feature type="coiled-coil region" evidence="7">
    <location>
        <begin position="1858"/>
        <end position="1896"/>
    </location>
</feature>
<evidence type="ECO:0000259" key="10">
    <source>
        <dbReference type="Pfam" id="PF00675"/>
    </source>
</evidence>
<organism evidence="12 13">
    <name type="scientific">Eimeria acervulina</name>
    <name type="common">Coccidian parasite</name>
    <dbReference type="NCBI Taxonomy" id="5801"/>
    <lineage>
        <taxon>Eukaryota</taxon>
        <taxon>Sar</taxon>
        <taxon>Alveolata</taxon>
        <taxon>Apicomplexa</taxon>
        <taxon>Conoidasida</taxon>
        <taxon>Coccidia</taxon>
        <taxon>Eucoccidiorida</taxon>
        <taxon>Eimeriorina</taxon>
        <taxon>Eimeriidae</taxon>
        <taxon>Eimeria</taxon>
    </lineage>
</organism>
<dbReference type="GO" id="GO:0006508">
    <property type="term" value="P:proteolysis"/>
    <property type="evidence" value="ECO:0007669"/>
    <property type="project" value="UniProtKB-KW"/>
</dbReference>
<dbReference type="GeneID" id="25272341"/>
<keyword evidence="3" id="KW-0479">Metal-binding</keyword>
<evidence type="ECO:0000256" key="1">
    <source>
        <dbReference type="ARBA" id="ARBA00007261"/>
    </source>
</evidence>
<feature type="compositionally biased region" description="Pro residues" evidence="8">
    <location>
        <begin position="1745"/>
        <end position="1756"/>
    </location>
</feature>
<feature type="domain" description="Peptidase M16 N-terminal" evidence="10">
    <location>
        <begin position="402"/>
        <end position="511"/>
    </location>
</feature>
<feature type="compositionally biased region" description="Low complexity" evidence="8">
    <location>
        <begin position="53"/>
        <end position="69"/>
    </location>
</feature>
<evidence type="ECO:0000256" key="4">
    <source>
        <dbReference type="ARBA" id="ARBA00022801"/>
    </source>
</evidence>
<evidence type="ECO:0000313" key="12">
    <source>
        <dbReference type="EMBL" id="CDI83724.1"/>
    </source>
</evidence>
<dbReference type="OrthoDB" id="354550at2759"/>
<dbReference type="OMA" id="HCTIREE"/>
<protein>
    <submittedName>
        <fullName evidence="12">Peptidase M16 domain containing protein, putative</fullName>
    </submittedName>
</protein>
<feature type="compositionally biased region" description="Basic and acidic residues" evidence="8">
    <location>
        <begin position="650"/>
        <end position="660"/>
    </location>
</feature>
<feature type="domain" description="Coenzyme PQQ synthesis protein F-like C-terminal lobe" evidence="11">
    <location>
        <begin position="1284"/>
        <end position="1358"/>
    </location>
</feature>
<dbReference type="GO" id="GO:0008237">
    <property type="term" value="F:metallopeptidase activity"/>
    <property type="evidence" value="ECO:0007669"/>
    <property type="project" value="UniProtKB-KW"/>
</dbReference>
<sequence length="1986" mass="210851">MKAACGAPWGPPKCLFFFLFVSSLLLFCPFQVYGHRLLTRSSPLTPSDPPAAPEAAATSGTSASTGVAEGSEHHQHQQQQKQQHHHHQQQQQLSSPISIHSEGSSSGGNASASSPRDERGSRERKPHHDHHAAATAAATAAKEATAATETSENSLHDRPDMSAQSPLGLDASEQQTTAPTGENNREVGGGGPSVQSGGSSQQKRGPPSHKGGPHLKSPAAADTHAKKGIPQAPKSGSGSGSGSGVGSRGSQRIFGRQTQGNVRGASQEETAEKGQQQQESQAASTPAVSSPASGDDSGGHREPQEVEEGAPPLGRETGSSGGSDPIKGPWKVLEPDAVPTVEEQLEAFNAAGGATGAGGGAASGDPPQSVMKPPLDNSEYASFRVEDLGLSGFAGVDLSQEIGAFAVSVGCGYFNDPRGLPGLAHALEHAIFLGSSMQPDLKGWDEFISSRGGTHNAHTKPDTTTFYVSAPSKHLAELFSVFLDHIFHPLLLTQQMQSEVMAVQSEHDKNTPDLERVALHLALQYLPDSGTEGTGGSGGDSDGDSAGDTCVSPVSGKFGTGNLETLCERPRREGIDVLASMRRLHSKCYVPENMAISFRMGRIEGDSQPQQQYGLWEVIELISAAVRERASSASPEAPGASLLQRQTVSQKEETHKEGPSEARTSTSTPAGAHQTLREGDNPQAASRDPTRDTAEDDGGEKELPEGIILSLKRDHGWRRRLFVFWSAPADLEANLVDLQCQPSSLLQYLLEHPVKGGLLQLLKEKGCFGLHSYMHACAAGYISRGEAFTHMTLRSSIVGLSLELTEEGESNADALLGLVREFVLKVTEAVAKDSFILDHFDVYGKLSGLLWSASDPLGPLDQVVATAETTLQFPSRPDLALGSGFCLSPPPKETLLTEVRRLARALISSKHVVVQVFANEKGEASGSLKELNEYGVKYSVSTLPWEQGASGDTSEGPHKGPHPIVPSPLSCRVTQGPVVKHPIPDVCQATGARLPTLASEEETGQQEQEQQQQRGLAPPPCVLLSSDSTTILWHNGEPFNKPIVRFFARARVSSSVSTALHDALGKIFTLILAEKAKLHLAKYHGCGVDLVIAYTGASLIFELQTLSSLFEEVTEGLGLIFKQTVAEITEEEFDKTVAQLLETTRDFSGSTAYELALDVALSLLREYRFSQFDMQEQLHSPELNFEAFQKFVSGALLRTAVDCLLMGDIAPSKATTVALKFVDSIRSQPLPYEEAASSKTLNLVRDVEVSLQNPIPGDVNSAFVSLYVSEPPDVLESVIYSTVGEMIRAPFFDTLRTVNMDGYVASAGVTELPPVSALSTIVQSSVRTPAELEEHVCGFLHLMGGLLAGALSPAAFKSKMKWEGRSHLEREQATFGDFFSGAVAQVSTRSFCFIKSQLAAAASQHFMQCPESLGRYFNKLVFGPSRQRITVKIEAATREESVSSPTGQSECIFLGSNSVAGALEGPRGPQSPVAEGPLEQPGKQRLGPLVESLQPRRPTTELTEDAGDGRAPGEGPAPTGATESPKSPEKGLATSQEGEETGDTSSHGLQRPGDSHIVTVGLSADADMLPASARRSQNEEEQALQKCSRSDSNASGGTVRLTKFAEHPQEERQRLLQALSETLEGQRDDSSGVDPVSLWTEFVFAKHCTIREETIKTTATCEANSKLLVNQIAQEGAGWGQIPSTGSAPNAGSVSPNTSADTEDLAAPPAAAAPVAPSAATAPSLPTSLASPLPTASPVAAPLPAATPPTAPPAAAAPPASAPAAVPPAGVTPAAVTPASTARDGAGLDAASGQSQPVGTSLQLQAQVAEQQQQLLLLHELQQQQAAAQKQIAAEPRPTKDGSFLAPQASTQMPLGTVQQQEQEQQRQQQQQQEVQQQVQTELAAAEKQLSALHAAWVSLQQQQQQQQQQLMQPRVALLRRYGTQQQQQPQQQPRPKYRRSSKHNGPVGAGHKTSPSIFFMSLVVRIMPRSVVQGLEHNLQAAGSS</sequence>
<evidence type="ECO:0000256" key="7">
    <source>
        <dbReference type="SAM" id="Coils"/>
    </source>
</evidence>
<feature type="region of interest" description="Disordered" evidence="8">
    <location>
        <begin position="529"/>
        <end position="554"/>
    </location>
</feature>
<feature type="compositionally biased region" description="Gly residues" evidence="8">
    <location>
        <begin position="353"/>
        <end position="362"/>
    </location>
</feature>
<dbReference type="PANTHER" id="PTHR43690:SF18">
    <property type="entry name" value="INSULIN-DEGRADING ENZYME-RELATED"/>
    <property type="match status" value="1"/>
</dbReference>
<keyword evidence="9" id="KW-0732">Signal</keyword>
<keyword evidence="13" id="KW-1185">Reference proteome</keyword>
<evidence type="ECO:0000256" key="9">
    <source>
        <dbReference type="SAM" id="SignalP"/>
    </source>
</evidence>
<dbReference type="EMBL" id="HG673475">
    <property type="protein sequence ID" value="CDI83724.1"/>
    <property type="molecule type" value="Genomic_DNA"/>
</dbReference>
<feature type="region of interest" description="Disordered" evidence="8">
    <location>
        <begin position="947"/>
        <end position="968"/>
    </location>
</feature>
<evidence type="ECO:0000256" key="5">
    <source>
        <dbReference type="ARBA" id="ARBA00022833"/>
    </source>
</evidence>
<feature type="compositionally biased region" description="Low complexity" evidence="8">
    <location>
        <begin position="1757"/>
        <end position="1782"/>
    </location>
</feature>
<feature type="compositionally biased region" description="Low complexity" evidence="8">
    <location>
        <begin position="631"/>
        <end position="641"/>
    </location>
</feature>
<keyword evidence="7" id="KW-0175">Coiled coil</keyword>
<feature type="region of interest" description="Disordered" evidence="8">
    <location>
        <begin position="997"/>
        <end position="1019"/>
    </location>
</feature>
<evidence type="ECO:0000259" key="11">
    <source>
        <dbReference type="Pfam" id="PF22456"/>
    </source>
</evidence>
<feature type="region of interest" description="Disordered" evidence="8">
    <location>
        <begin position="1571"/>
        <end position="1612"/>
    </location>
</feature>
<feature type="compositionally biased region" description="Polar residues" evidence="8">
    <location>
        <begin position="172"/>
        <end position="182"/>
    </location>
</feature>
<feature type="region of interest" description="Disordered" evidence="8">
    <location>
        <begin position="1680"/>
        <end position="1796"/>
    </location>
</feature>
<comment type="similarity">
    <text evidence="1">Belongs to the peptidase M16 family.</text>
</comment>
<evidence type="ECO:0000256" key="3">
    <source>
        <dbReference type="ARBA" id="ARBA00022723"/>
    </source>
</evidence>